<feature type="transmembrane region" description="Helical" evidence="5">
    <location>
        <begin position="203"/>
        <end position="222"/>
    </location>
</feature>
<dbReference type="GO" id="GO:0016874">
    <property type="term" value="F:ligase activity"/>
    <property type="evidence" value="ECO:0007669"/>
    <property type="project" value="UniProtKB-KW"/>
</dbReference>
<evidence type="ECO:0000256" key="2">
    <source>
        <dbReference type="ARBA" id="ARBA00022692"/>
    </source>
</evidence>
<feature type="transmembrane region" description="Helical" evidence="5">
    <location>
        <begin position="227"/>
        <end position="245"/>
    </location>
</feature>
<evidence type="ECO:0000259" key="6">
    <source>
        <dbReference type="Pfam" id="PF04932"/>
    </source>
</evidence>
<dbReference type="InterPro" id="IPR007016">
    <property type="entry name" value="O-antigen_ligase-rel_domated"/>
</dbReference>
<feature type="transmembrane region" description="Helical" evidence="5">
    <location>
        <begin position="544"/>
        <end position="565"/>
    </location>
</feature>
<evidence type="ECO:0000313" key="8">
    <source>
        <dbReference type="Proteomes" id="UP001652445"/>
    </source>
</evidence>
<gene>
    <name evidence="7" type="ORF">OB236_15225</name>
</gene>
<accession>A0ABT2UFP1</accession>
<feature type="transmembrane region" description="Helical" evidence="5">
    <location>
        <begin position="446"/>
        <end position="473"/>
    </location>
</feature>
<feature type="transmembrane region" description="Helical" evidence="5">
    <location>
        <begin position="84"/>
        <end position="102"/>
    </location>
</feature>
<dbReference type="PANTHER" id="PTHR37422">
    <property type="entry name" value="TEICHURONIC ACID BIOSYNTHESIS PROTEIN TUAE"/>
    <property type="match status" value="1"/>
</dbReference>
<dbReference type="Proteomes" id="UP001652445">
    <property type="component" value="Unassembled WGS sequence"/>
</dbReference>
<feature type="transmembrane region" description="Helical" evidence="5">
    <location>
        <begin position="509"/>
        <end position="532"/>
    </location>
</feature>
<dbReference type="InterPro" id="IPR051533">
    <property type="entry name" value="WaaL-like"/>
</dbReference>
<dbReference type="Pfam" id="PF04932">
    <property type="entry name" value="Wzy_C"/>
    <property type="match status" value="1"/>
</dbReference>
<feature type="transmembrane region" description="Helical" evidence="5">
    <location>
        <begin position="21"/>
        <end position="39"/>
    </location>
</feature>
<organism evidence="7 8">
    <name type="scientific">Paenibacillus baimaensis</name>
    <dbReference type="NCBI Taxonomy" id="2982185"/>
    <lineage>
        <taxon>Bacteria</taxon>
        <taxon>Bacillati</taxon>
        <taxon>Bacillota</taxon>
        <taxon>Bacilli</taxon>
        <taxon>Bacillales</taxon>
        <taxon>Paenibacillaceae</taxon>
        <taxon>Paenibacillus</taxon>
    </lineage>
</organism>
<feature type="transmembrane region" description="Helical" evidence="5">
    <location>
        <begin position="251"/>
        <end position="267"/>
    </location>
</feature>
<feature type="transmembrane region" description="Helical" evidence="5">
    <location>
        <begin position="485"/>
        <end position="503"/>
    </location>
</feature>
<feature type="transmembrane region" description="Helical" evidence="5">
    <location>
        <begin position="350"/>
        <end position="371"/>
    </location>
</feature>
<feature type="transmembrane region" description="Helical" evidence="5">
    <location>
        <begin position="310"/>
        <end position="330"/>
    </location>
</feature>
<feature type="transmembrane region" description="Helical" evidence="5">
    <location>
        <begin position="108"/>
        <end position="130"/>
    </location>
</feature>
<keyword evidence="7" id="KW-0436">Ligase</keyword>
<feature type="transmembrane region" description="Helical" evidence="5">
    <location>
        <begin position="142"/>
        <end position="161"/>
    </location>
</feature>
<proteinExistence type="predicted"/>
<dbReference type="EMBL" id="JAOQIO010000052">
    <property type="protein sequence ID" value="MCU6793457.1"/>
    <property type="molecule type" value="Genomic_DNA"/>
</dbReference>
<dbReference type="RefSeq" id="WP_262684734.1">
    <property type="nucleotide sequence ID" value="NZ_JAOQIO010000052.1"/>
</dbReference>
<evidence type="ECO:0000256" key="5">
    <source>
        <dbReference type="SAM" id="Phobius"/>
    </source>
</evidence>
<sequence length="821" mass="93978">MSTKHQYSIKRTDSSTQNGSILFWLVSSLITLFLFWAPFQKALFNGNTFDFERPLYSSFIWGSIILFLLSIYLFYNWKFKHTSDLLSLAIWLVPLSFIISLVSAASSYYAVNIMYIQLIYVIFFLLGIYISRSDLGVTILRGALFASGYFVVIFGLFNWFGNKEGIFNVVKWFAGDTSGLGFYRDAVMTDANGVRLTSVFQYANSYAAFLIAFLLCSLYMVVTSKKWFITLVHSFMTVTIIVSFFLTLSRGGLVVLPVVLLLILPFLKPYKQILFIIHLFVSFIVSLLILSKVTTIGIELSQQYTSSLSLQGWSILIVAALISAGISFCIQHYVSGFIEKRLAKFDNKRFSNLIIPLVALVVGTISVVLIFQDTGFTKLLPENIKIRLENINFQQHSVLERGTFYADAIKLYKDYPILGAGGGAWSALYEKYQNNPYVSRQAHNFFLQYLVEVGALGFLILLLVIGATYYFFITKFITNKSETDEFRFVFYILTISLLVHSMIDFDLSYVYLGVLVFLSLGAMVSKIDIGQLNTKWSVVEKYRWIYPSILLVISLIMFFNSAQLLNANTNFRNAVSMAQENKNINEVFVPLNNALTQHPNHPDYASYKVDILLQAYNQTKDERYYSDAVNLVQTARSKEPFNRYLIEKEIYTLTIKEQLSQTLKLVETEISNFPWDISLYEKAISLNFDLGNKARVDKNNTLKDQYWNQAIETYNKIQTKTKQLESLPKEQAQGRAFGLTKNIALTLGQIYYINANYSAAEGFLKFGLADQFDDQNNLQMARWYLASLQKQNKTDQPLYDKLIAKDPKERDEINKLVNATF</sequence>
<protein>
    <submittedName>
        <fullName evidence="7">O-antigen ligase family protein</fullName>
    </submittedName>
</protein>
<keyword evidence="3 5" id="KW-1133">Transmembrane helix</keyword>
<comment type="caution">
    <text evidence="7">The sequence shown here is derived from an EMBL/GenBank/DDBJ whole genome shotgun (WGS) entry which is preliminary data.</text>
</comment>
<feature type="domain" description="O-antigen ligase-related" evidence="6">
    <location>
        <begin position="236"/>
        <end position="462"/>
    </location>
</feature>
<feature type="transmembrane region" description="Helical" evidence="5">
    <location>
        <begin position="274"/>
        <end position="298"/>
    </location>
</feature>
<evidence type="ECO:0000256" key="4">
    <source>
        <dbReference type="ARBA" id="ARBA00023136"/>
    </source>
</evidence>
<keyword evidence="4 5" id="KW-0472">Membrane</keyword>
<feature type="transmembrane region" description="Helical" evidence="5">
    <location>
        <begin position="59"/>
        <end position="77"/>
    </location>
</feature>
<evidence type="ECO:0000313" key="7">
    <source>
        <dbReference type="EMBL" id="MCU6793457.1"/>
    </source>
</evidence>
<dbReference type="PANTHER" id="PTHR37422:SF13">
    <property type="entry name" value="LIPOPOLYSACCHARIDE BIOSYNTHESIS PROTEIN PA4999-RELATED"/>
    <property type="match status" value="1"/>
</dbReference>
<name>A0ABT2UFP1_9BACL</name>
<reference evidence="7 8" key="1">
    <citation type="submission" date="2022-09" db="EMBL/GenBank/DDBJ databases">
        <authorList>
            <person name="Han X.L."/>
            <person name="Wang Q."/>
            <person name="Lu T."/>
        </authorList>
    </citation>
    <scope>NUCLEOTIDE SEQUENCE [LARGE SCALE GENOMIC DNA]</scope>
    <source>
        <strain evidence="7 8">WQ 127069</strain>
    </source>
</reference>
<keyword evidence="2 5" id="KW-0812">Transmembrane</keyword>
<evidence type="ECO:0000256" key="3">
    <source>
        <dbReference type="ARBA" id="ARBA00022989"/>
    </source>
</evidence>
<keyword evidence="8" id="KW-1185">Reference proteome</keyword>
<comment type="subcellular location">
    <subcellularLocation>
        <location evidence="1">Membrane</location>
        <topology evidence="1">Multi-pass membrane protein</topology>
    </subcellularLocation>
</comment>
<evidence type="ECO:0000256" key="1">
    <source>
        <dbReference type="ARBA" id="ARBA00004141"/>
    </source>
</evidence>